<dbReference type="InterPro" id="IPR050697">
    <property type="entry name" value="Adenylyl/Guanylyl_Cyclase_3/4"/>
</dbReference>
<protein>
    <submittedName>
        <fullName evidence="8">HAMP domain-containing protein</fullName>
    </submittedName>
</protein>
<keyword evidence="5" id="KW-1133">Transmembrane helix</keyword>
<dbReference type="InterPro" id="IPR029787">
    <property type="entry name" value="Nucleotide_cyclase"/>
</dbReference>
<evidence type="ECO:0000256" key="4">
    <source>
        <dbReference type="ARBA" id="ARBA00023136"/>
    </source>
</evidence>
<dbReference type="Gene3D" id="6.10.340.10">
    <property type="match status" value="1"/>
</dbReference>
<evidence type="ECO:0000259" key="6">
    <source>
        <dbReference type="PROSITE" id="PS50125"/>
    </source>
</evidence>
<dbReference type="RefSeq" id="WP_257441986.1">
    <property type="nucleotide sequence ID" value="NZ_JANIPJ010000001.1"/>
</dbReference>
<feature type="transmembrane region" description="Helical" evidence="5">
    <location>
        <begin position="334"/>
        <end position="358"/>
    </location>
</feature>
<feature type="domain" description="HAMP" evidence="7">
    <location>
        <begin position="569"/>
        <end position="621"/>
    </location>
</feature>
<feature type="transmembrane region" description="Helical" evidence="5">
    <location>
        <begin position="370"/>
        <end position="389"/>
    </location>
</feature>
<dbReference type="AlphaFoldDB" id="A0A9X2MIK6"/>
<keyword evidence="9" id="KW-1185">Reference proteome</keyword>
<dbReference type="GO" id="GO:0004016">
    <property type="term" value="F:adenylate cyclase activity"/>
    <property type="evidence" value="ECO:0007669"/>
    <property type="project" value="UniProtKB-ARBA"/>
</dbReference>
<dbReference type="SMART" id="SM00044">
    <property type="entry name" value="CYCc"/>
    <property type="match status" value="1"/>
</dbReference>
<organism evidence="8 9">
    <name type="scientific">Paenibacillus soyae</name>
    <dbReference type="NCBI Taxonomy" id="2969249"/>
    <lineage>
        <taxon>Bacteria</taxon>
        <taxon>Bacillati</taxon>
        <taxon>Bacillota</taxon>
        <taxon>Bacilli</taxon>
        <taxon>Bacillales</taxon>
        <taxon>Paenibacillaceae</taxon>
        <taxon>Paenibacillus</taxon>
    </lineage>
</organism>
<dbReference type="Pfam" id="PF00672">
    <property type="entry name" value="HAMP"/>
    <property type="match status" value="1"/>
</dbReference>
<dbReference type="GO" id="GO:0035556">
    <property type="term" value="P:intracellular signal transduction"/>
    <property type="evidence" value="ECO:0007669"/>
    <property type="project" value="InterPro"/>
</dbReference>
<feature type="domain" description="Guanylate cyclase" evidence="6">
    <location>
        <begin position="661"/>
        <end position="787"/>
    </location>
</feature>
<sequence>MRKIPLVMFLLAVSAVLGWFVYANHEALSTPPYEKERPLSYLSKAASNAEGRLVAIADSRRELVQFDEANVEISHTEAPVEEGSSHGFTEVAAAADGSVVALDTVLDDYGLYVVEERLYRYAPESEEGILLYAFQGSGSNMRVGQMKGLQTAGEHVYYYIDEQSSVGLFRIALSGGQPEEVFRFKLPENRYLSEITGYEPGQIYYSTKRGSIYHVLQDGTSEKAYPLEGTDRTNRNFPESLALHDGRIYFIDRLVNAVVSFKAADYGDLRTELSEEELSVKSDGAEYLELMDMTLGPDGGMHLVLDDRVVIVHGDSARVASKLSYRAADYRMGWMVWSAAALLTATVAFLLHIFYVHALRRRISLFFKQVFAIVPILVISMFMLSNFIYDSFSARMEDEMQRQLTLLARNGEALIDGDQLKRLGSPEDYMNEDYRAIQAKMNFLFENEDPSVRSGLYSTLYKYENGEFFVMMDDDDGVNMFKPYPPNEGSVRVTDFGEVYSDRWEDATGKWLYAIGPIYDSGGEIVGVYETGRDLNVLHQSNETIYKSILRNIGLISLIILALVLAVTFWLLRSLRKLRRSVMEMASGNWDVRVHIRSQDEVGDLGEQFNLMAQHIRTYIKDITTFSEASHRFVPQQIFKYLGKKGITEVHLGDQVQGNMSVMVSNIRSFNQLSKQLSPKQNFDFMNGFLKRFSPYVRTEEGLISKYLGAGFMALFPRRAEDAIRAAIAIRRELVGYNESLRAAGYAPVDLGMALHKGPLMLGIVGEEQRMEGNVISDDVNVTAALERLSETMGASILVTKSFFDQLRAPERIRHRYLGRIGFGGKEESLELIDVYEGDSDNERQLKDRTKAMFERGIELCQEGRFFDARETFIEVIKINRFDKAAKLYFYLCDEYYQSGSSEGWNGTLAV</sequence>
<evidence type="ECO:0000256" key="3">
    <source>
        <dbReference type="ARBA" id="ARBA00022475"/>
    </source>
</evidence>
<dbReference type="SMART" id="SM00304">
    <property type="entry name" value="HAMP"/>
    <property type="match status" value="1"/>
</dbReference>
<comment type="caution">
    <text evidence="8">The sequence shown here is derived from an EMBL/GenBank/DDBJ whole genome shotgun (WGS) entry which is preliminary data.</text>
</comment>
<evidence type="ECO:0000313" key="9">
    <source>
        <dbReference type="Proteomes" id="UP001141950"/>
    </source>
</evidence>
<proteinExistence type="inferred from homology"/>
<dbReference type="Gene3D" id="3.30.70.1230">
    <property type="entry name" value="Nucleotide cyclase"/>
    <property type="match status" value="1"/>
</dbReference>
<dbReference type="SUPFAM" id="SSF103190">
    <property type="entry name" value="Sensory domain-like"/>
    <property type="match status" value="1"/>
</dbReference>
<evidence type="ECO:0000256" key="1">
    <source>
        <dbReference type="ARBA" id="ARBA00004236"/>
    </source>
</evidence>
<gene>
    <name evidence="8" type="ORF">NQZ67_01040</name>
</gene>
<dbReference type="PANTHER" id="PTHR43081">
    <property type="entry name" value="ADENYLATE CYCLASE, TERMINAL-DIFFERENTIATION SPECIFIC-RELATED"/>
    <property type="match status" value="1"/>
</dbReference>
<dbReference type="SUPFAM" id="SSF55073">
    <property type="entry name" value="Nucleotide cyclase"/>
    <property type="match status" value="1"/>
</dbReference>
<dbReference type="PROSITE" id="PS50885">
    <property type="entry name" value="HAMP"/>
    <property type="match status" value="1"/>
</dbReference>
<evidence type="ECO:0000256" key="5">
    <source>
        <dbReference type="SAM" id="Phobius"/>
    </source>
</evidence>
<evidence type="ECO:0000313" key="8">
    <source>
        <dbReference type="EMBL" id="MCR2802453.1"/>
    </source>
</evidence>
<dbReference type="EMBL" id="JANIPJ010000001">
    <property type="protein sequence ID" value="MCR2802453.1"/>
    <property type="molecule type" value="Genomic_DNA"/>
</dbReference>
<comment type="similarity">
    <text evidence="2">Belongs to the adenylyl cyclase class-3 family.</text>
</comment>
<dbReference type="CDD" id="cd06225">
    <property type="entry name" value="HAMP"/>
    <property type="match status" value="1"/>
</dbReference>
<dbReference type="InterPro" id="IPR029151">
    <property type="entry name" value="Sensor-like_sf"/>
</dbReference>
<keyword evidence="3" id="KW-1003">Cell membrane</keyword>
<dbReference type="Proteomes" id="UP001141950">
    <property type="component" value="Unassembled WGS sequence"/>
</dbReference>
<comment type="subcellular location">
    <subcellularLocation>
        <location evidence="1">Cell membrane</location>
    </subcellularLocation>
</comment>
<dbReference type="GO" id="GO:0006171">
    <property type="term" value="P:cAMP biosynthetic process"/>
    <property type="evidence" value="ECO:0007669"/>
    <property type="project" value="TreeGrafter"/>
</dbReference>
<keyword evidence="4 5" id="KW-0472">Membrane</keyword>
<dbReference type="CDD" id="cd07302">
    <property type="entry name" value="CHD"/>
    <property type="match status" value="1"/>
</dbReference>
<dbReference type="SUPFAM" id="SSF158472">
    <property type="entry name" value="HAMP domain-like"/>
    <property type="match status" value="1"/>
</dbReference>
<dbReference type="InterPro" id="IPR003660">
    <property type="entry name" value="HAMP_dom"/>
</dbReference>
<dbReference type="InterPro" id="IPR001054">
    <property type="entry name" value="A/G_cyclase"/>
</dbReference>
<feature type="transmembrane region" description="Helical" evidence="5">
    <location>
        <begin position="549"/>
        <end position="572"/>
    </location>
</feature>
<dbReference type="GO" id="GO:0005886">
    <property type="term" value="C:plasma membrane"/>
    <property type="evidence" value="ECO:0007669"/>
    <property type="project" value="UniProtKB-SubCell"/>
</dbReference>
<evidence type="ECO:0000256" key="2">
    <source>
        <dbReference type="ARBA" id="ARBA00005381"/>
    </source>
</evidence>
<name>A0A9X2MIK6_9BACL</name>
<dbReference type="Pfam" id="PF00211">
    <property type="entry name" value="Guanylate_cyc"/>
    <property type="match status" value="1"/>
</dbReference>
<evidence type="ECO:0000259" key="7">
    <source>
        <dbReference type="PROSITE" id="PS50885"/>
    </source>
</evidence>
<reference evidence="8" key="1">
    <citation type="submission" date="2022-08" db="EMBL/GenBank/DDBJ databases">
        <title>The genomic sequence of strain Paenibacillus sp. SCIV0701.</title>
        <authorList>
            <person name="Zhao H."/>
        </authorList>
    </citation>
    <scope>NUCLEOTIDE SEQUENCE</scope>
    <source>
        <strain evidence="8">SCIV0701</strain>
    </source>
</reference>
<accession>A0A9X2MIK6</accession>
<keyword evidence="5" id="KW-0812">Transmembrane</keyword>
<dbReference type="PANTHER" id="PTHR43081:SF1">
    <property type="entry name" value="ADENYLATE CYCLASE, TERMINAL-DIFFERENTIATION SPECIFIC"/>
    <property type="match status" value="1"/>
</dbReference>
<dbReference type="PROSITE" id="PS50125">
    <property type="entry name" value="GUANYLATE_CYCLASE_2"/>
    <property type="match status" value="1"/>
</dbReference>